<sequence length="99" mass="10772">MKCSGDRIDLTGTALKQSVSSFEQKNNKQFNKCLEGKLDTIMLHTQLNRKCCSVSYIGLPELDGLLIPFAGLFSQFVSGKKTCSLAFGTFTSLVLETGA</sequence>
<evidence type="ECO:0000313" key="1">
    <source>
        <dbReference type="Ensembl" id="ENSHCOP00000017914.1"/>
    </source>
</evidence>
<reference evidence="1" key="1">
    <citation type="submission" date="2025-08" db="UniProtKB">
        <authorList>
            <consortium name="Ensembl"/>
        </authorList>
    </citation>
    <scope>IDENTIFICATION</scope>
</reference>
<reference evidence="1" key="2">
    <citation type="submission" date="2025-09" db="UniProtKB">
        <authorList>
            <consortium name="Ensembl"/>
        </authorList>
    </citation>
    <scope>IDENTIFICATION</scope>
</reference>
<protein>
    <submittedName>
        <fullName evidence="1">Uncharacterized protein</fullName>
    </submittedName>
</protein>
<dbReference type="AlphaFoldDB" id="A0A3Q2YI17"/>
<evidence type="ECO:0000313" key="2">
    <source>
        <dbReference type="Proteomes" id="UP000264820"/>
    </source>
</evidence>
<accession>A0A3Q2YI17</accession>
<keyword evidence="2" id="KW-1185">Reference proteome</keyword>
<organism evidence="1 2">
    <name type="scientific">Hippocampus comes</name>
    <name type="common">Tiger tail seahorse</name>
    <dbReference type="NCBI Taxonomy" id="109280"/>
    <lineage>
        <taxon>Eukaryota</taxon>
        <taxon>Metazoa</taxon>
        <taxon>Chordata</taxon>
        <taxon>Craniata</taxon>
        <taxon>Vertebrata</taxon>
        <taxon>Euteleostomi</taxon>
        <taxon>Actinopterygii</taxon>
        <taxon>Neopterygii</taxon>
        <taxon>Teleostei</taxon>
        <taxon>Neoteleostei</taxon>
        <taxon>Acanthomorphata</taxon>
        <taxon>Syngnathiaria</taxon>
        <taxon>Syngnathiformes</taxon>
        <taxon>Syngnathoidei</taxon>
        <taxon>Syngnathidae</taxon>
        <taxon>Hippocampus</taxon>
    </lineage>
</organism>
<dbReference type="Ensembl" id="ENSHCOT00000012575.1">
    <property type="protein sequence ID" value="ENSHCOP00000017914.1"/>
    <property type="gene ID" value="ENSHCOG00000002068.1"/>
</dbReference>
<name>A0A3Q2YI17_HIPCM</name>
<dbReference type="Proteomes" id="UP000264820">
    <property type="component" value="Unplaced"/>
</dbReference>
<proteinExistence type="predicted"/>